<comment type="caution">
    <text evidence="4">The sequence shown here is derived from an EMBL/GenBank/DDBJ whole genome shotgun (WGS) entry which is preliminary data.</text>
</comment>
<organism evidence="4 5">
    <name type="scientific">Tropicimonas omnivorans</name>
    <dbReference type="NCBI Taxonomy" id="3075590"/>
    <lineage>
        <taxon>Bacteria</taxon>
        <taxon>Pseudomonadati</taxon>
        <taxon>Pseudomonadota</taxon>
        <taxon>Alphaproteobacteria</taxon>
        <taxon>Rhodobacterales</taxon>
        <taxon>Roseobacteraceae</taxon>
        <taxon>Tropicimonas</taxon>
    </lineage>
</organism>
<accession>A0ABU3DBV5</accession>
<keyword evidence="5" id="KW-1185">Reference proteome</keyword>
<dbReference type="GO" id="GO:0008446">
    <property type="term" value="F:GDP-mannose 4,6-dehydratase activity"/>
    <property type="evidence" value="ECO:0007669"/>
    <property type="project" value="UniProtKB-EC"/>
</dbReference>
<dbReference type="PRINTS" id="PR01713">
    <property type="entry name" value="NUCEPIMERASE"/>
</dbReference>
<keyword evidence="4" id="KW-0456">Lyase</keyword>
<dbReference type="Pfam" id="PF01370">
    <property type="entry name" value="Epimerase"/>
    <property type="match status" value="2"/>
</dbReference>
<dbReference type="InterPro" id="IPR036291">
    <property type="entry name" value="NAD(P)-bd_dom_sf"/>
</dbReference>
<dbReference type="EMBL" id="JAVRHL010000001">
    <property type="protein sequence ID" value="MDT0681196.1"/>
    <property type="molecule type" value="Genomic_DNA"/>
</dbReference>
<name>A0ABU3DBV5_9RHOB</name>
<dbReference type="InterPro" id="IPR001509">
    <property type="entry name" value="Epimerase_deHydtase"/>
</dbReference>
<reference evidence="4 5" key="1">
    <citation type="submission" date="2023-09" db="EMBL/GenBank/DDBJ databases">
        <authorList>
            <person name="Rey-Velasco X."/>
        </authorList>
    </citation>
    <scope>NUCLEOTIDE SEQUENCE [LARGE SCALE GENOMIC DNA]</scope>
    <source>
        <strain evidence="4 5">F158</strain>
    </source>
</reference>
<comment type="pathway">
    <text evidence="1">Bacterial outer membrane biogenesis; LPS O-antigen biosynthesis.</text>
</comment>
<dbReference type="PANTHER" id="PTHR43000">
    <property type="entry name" value="DTDP-D-GLUCOSE 4,6-DEHYDRATASE-RELATED"/>
    <property type="match status" value="1"/>
</dbReference>
<evidence type="ECO:0000313" key="5">
    <source>
        <dbReference type="Proteomes" id="UP001265259"/>
    </source>
</evidence>
<dbReference type="Proteomes" id="UP001265259">
    <property type="component" value="Unassembled WGS sequence"/>
</dbReference>
<gene>
    <name evidence="4" type="ORF">RM543_00755</name>
</gene>
<proteinExistence type="inferred from homology"/>
<sequence>MQATSILITGGAGFIGSRLAEQLAADACVTVLDNFLPQVHADGGALVRERLMDAGVSIIEGDIADPAAVSRAMQVSSPDLVYHLAAETGTGQSHDEPTRYVTVNVTGTAHLLEAIRAEGSVARVVLAGTRAVYGEGAACDSDGRPAIAETRDPARLARGQFDLQDAAGRTLTPLATDAATAPRPTSIYASSKLMQEYLLRQGLWGSGTDVSVLRLQNVYGAGQSLHNPYTGVLSIFCRLICDGQGIEIYEDGTITRDFVHVDDVVQAFIAAGRAETVPERPVDIGSGEGTTILDAARSLLGLWEAEGRPLWISGAYRPGDVRHAVADISAAQAALGWTPQVTLDEGLAELVDWSRITLAEVA</sequence>
<dbReference type="EC" id="4.2.1.47" evidence="4"/>
<dbReference type="Gene3D" id="3.40.50.720">
    <property type="entry name" value="NAD(P)-binding Rossmann-like Domain"/>
    <property type="match status" value="1"/>
</dbReference>
<evidence type="ECO:0000259" key="3">
    <source>
        <dbReference type="Pfam" id="PF01370"/>
    </source>
</evidence>
<feature type="domain" description="NAD-dependent epimerase/dehydratase" evidence="3">
    <location>
        <begin position="6"/>
        <end position="138"/>
    </location>
</feature>
<protein>
    <submittedName>
        <fullName evidence="4">GDP-mannose 4,6-dehydratase</fullName>
        <ecNumber evidence="4">4.2.1.47</ecNumber>
    </submittedName>
</protein>
<dbReference type="RefSeq" id="WP_311688686.1">
    <property type="nucleotide sequence ID" value="NZ_JAVRHL010000001.1"/>
</dbReference>
<evidence type="ECO:0000313" key="4">
    <source>
        <dbReference type="EMBL" id="MDT0681196.1"/>
    </source>
</evidence>
<evidence type="ECO:0000256" key="2">
    <source>
        <dbReference type="ARBA" id="ARBA00007637"/>
    </source>
</evidence>
<evidence type="ECO:0000256" key="1">
    <source>
        <dbReference type="ARBA" id="ARBA00005125"/>
    </source>
</evidence>
<dbReference type="SUPFAM" id="SSF51735">
    <property type="entry name" value="NAD(P)-binding Rossmann-fold domains"/>
    <property type="match status" value="1"/>
</dbReference>
<comment type="similarity">
    <text evidence="2">Belongs to the NAD(P)-dependent epimerase/dehydratase family.</text>
</comment>
<feature type="domain" description="NAD-dependent epimerase/dehydratase" evidence="3">
    <location>
        <begin position="179"/>
        <end position="281"/>
    </location>
</feature>